<feature type="chain" id="PRO_5026831147" description="Kelch-like protein" evidence="4">
    <location>
        <begin position="21"/>
        <end position="519"/>
    </location>
</feature>
<evidence type="ECO:0000256" key="2">
    <source>
        <dbReference type="ARBA" id="ARBA00022737"/>
    </source>
</evidence>
<organism evidence="5 6">
    <name type="scientific">Polyangium spumosum</name>
    <dbReference type="NCBI Taxonomy" id="889282"/>
    <lineage>
        <taxon>Bacteria</taxon>
        <taxon>Pseudomonadati</taxon>
        <taxon>Myxococcota</taxon>
        <taxon>Polyangia</taxon>
        <taxon>Polyangiales</taxon>
        <taxon>Polyangiaceae</taxon>
        <taxon>Polyangium</taxon>
    </lineage>
</organism>
<dbReference type="InterPro" id="IPR015915">
    <property type="entry name" value="Kelch-typ_b-propeller"/>
</dbReference>
<dbReference type="InterPro" id="IPR011043">
    <property type="entry name" value="Gal_Oxase/kelch_b-propeller"/>
</dbReference>
<dbReference type="Gene3D" id="2.120.10.80">
    <property type="entry name" value="Kelch-type beta propeller"/>
    <property type="match status" value="2"/>
</dbReference>
<dbReference type="OrthoDB" id="5510953at2"/>
<comment type="caution">
    <text evidence="5">The sequence shown here is derived from an EMBL/GenBank/DDBJ whole genome shotgun (WGS) entry which is preliminary data.</text>
</comment>
<dbReference type="SMART" id="SM00612">
    <property type="entry name" value="Kelch"/>
    <property type="match status" value="5"/>
</dbReference>
<keyword evidence="6" id="KW-1185">Reference proteome</keyword>
<dbReference type="PANTHER" id="PTHR45632">
    <property type="entry name" value="LD33804P"/>
    <property type="match status" value="1"/>
</dbReference>
<keyword evidence="1" id="KW-0880">Kelch repeat</keyword>
<dbReference type="AlphaFoldDB" id="A0A6N7PMT3"/>
<keyword evidence="2" id="KW-0677">Repeat</keyword>
<dbReference type="InterPro" id="IPR006652">
    <property type="entry name" value="Kelch_1"/>
</dbReference>
<feature type="region of interest" description="Disordered" evidence="3">
    <location>
        <begin position="465"/>
        <end position="499"/>
    </location>
</feature>
<evidence type="ECO:0008006" key="7">
    <source>
        <dbReference type="Google" id="ProtNLM"/>
    </source>
</evidence>
<dbReference type="RefSeq" id="WP_153820229.1">
    <property type="nucleotide sequence ID" value="NZ_WJIE01000004.1"/>
</dbReference>
<dbReference type="Pfam" id="PF01344">
    <property type="entry name" value="Kelch_1"/>
    <property type="match status" value="3"/>
</dbReference>
<feature type="region of interest" description="Disordered" evidence="3">
    <location>
        <begin position="403"/>
        <end position="425"/>
    </location>
</feature>
<reference evidence="5 6" key="1">
    <citation type="submission" date="2019-10" db="EMBL/GenBank/DDBJ databases">
        <title>A soil myxobacterium in the family Polyangiaceae.</title>
        <authorList>
            <person name="Li Y."/>
            <person name="Wang J."/>
        </authorList>
    </citation>
    <scope>NUCLEOTIDE SEQUENCE [LARGE SCALE GENOMIC DNA]</scope>
    <source>
        <strain evidence="5 6">DSM 14734</strain>
    </source>
</reference>
<gene>
    <name evidence="5" type="ORF">GF068_15945</name>
</gene>
<protein>
    <recommendedName>
        <fullName evidence="7">Kelch-like protein</fullName>
    </recommendedName>
</protein>
<dbReference type="SUPFAM" id="SSF117281">
    <property type="entry name" value="Kelch motif"/>
    <property type="match status" value="1"/>
</dbReference>
<evidence type="ECO:0000313" key="6">
    <source>
        <dbReference type="Proteomes" id="UP000440224"/>
    </source>
</evidence>
<accession>A0A6N7PMT3</accession>
<dbReference type="EMBL" id="WJIE01000004">
    <property type="protein sequence ID" value="MRG93393.1"/>
    <property type="molecule type" value="Genomic_DNA"/>
</dbReference>
<feature type="compositionally biased region" description="Gly residues" evidence="3">
    <location>
        <begin position="465"/>
        <end position="485"/>
    </location>
</feature>
<feature type="signal peptide" evidence="4">
    <location>
        <begin position="1"/>
        <end position="20"/>
    </location>
</feature>
<name>A0A6N7PMT3_9BACT</name>
<evidence type="ECO:0000256" key="4">
    <source>
        <dbReference type="SAM" id="SignalP"/>
    </source>
</evidence>
<dbReference type="PANTHER" id="PTHR45632:SF3">
    <property type="entry name" value="KELCH-LIKE PROTEIN 32"/>
    <property type="match status" value="1"/>
</dbReference>
<sequence length="519" mass="51436">MRRLRRLLPLALLASLPFFAFLPEGGAAPKGPSISSAMWQSIAPMSTPRRWHEAHFAPGVGLVVVGGYAQNGIEDTAYMTAERLDLATGTWSALTPPPAGIENASSGVLPDGRIFFLDAGHGATYDPATDTWTNEPALALNYEYNGVLGVLADGSVIAAGSQDGEDVTNQSVRYDPVTQTVVSSPKLKQYRSAHTGTMLPDGRFLVTGGWTWGMEENHVTLTVAETFDSMTNTWTLVAPMGTGRKGHAAALMSSGKVLVSGGVEENTGIISSAEIYDPATDTWTPVASMSVQRWYHVMTELPSGRVMVTGGRISGGETASVEVYDPALDTWISLPDMASPRSFHTATYVPGHGVVIAGGTPGNGSLASVEIYPLGNAAAGESCVIGDECVSGVCESGQCTDPGSGSGGAGGMGGEGGAGGEGGMGGAGGEGGMGGAGGEGGMGGAGGNGGMGGAGGAGGAGGGMGGAGGAGGSGGQAGGGGGTPDDGGCSVRGAGAGESGSAGLFAALALGLLAKRRRR</sequence>
<dbReference type="SUPFAM" id="SSF50965">
    <property type="entry name" value="Galactose oxidase, central domain"/>
    <property type="match status" value="1"/>
</dbReference>
<evidence type="ECO:0000256" key="3">
    <source>
        <dbReference type="SAM" id="MobiDB-lite"/>
    </source>
</evidence>
<evidence type="ECO:0000313" key="5">
    <source>
        <dbReference type="EMBL" id="MRG93393.1"/>
    </source>
</evidence>
<dbReference type="Proteomes" id="UP000440224">
    <property type="component" value="Unassembled WGS sequence"/>
</dbReference>
<keyword evidence="4" id="KW-0732">Signal</keyword>
<evidence type="ECO:0000256" key="1">
    <source>
        <dbReference type="ARBA" id="ARBA00022441"/>
    </source>
</evidence>
<feature type="compositionally biased region" description="Gly residues" evidence="3">
    <location>
        <begin position="404"/>
        <end position="425"/>
    </location>
</feature>
<proteinExistence type="predicted"/>